<protein>
    <submittedName>
        <fullName evidence="1">Uncharacterized protein</fullName>
    </submittedName>
</protein>
<organism evidence="1">
    <name type="scientific">marine sediment metagenome</name>
    <dbReference type="NCBI Taxonomy" id="412755"/>
    <lineage>
        <taxon>unclassified sequences</taxon>
        <taxon>metagenomes</taxon>
        <taxon>ecological metagenomes</taxon>
    </lineage>
</organism>
<evidence type="ECO:0000313" key="1">
    <source>
        <dbReference type="EMBL" id="GAH62968.1"/>
    </source>
</evidence>
<dbReference type="AlphaFoldDB" id="X1IZL4"/>
<gene>
    <name evidence="1" type="ORF">S03H2_48205</name>
</gene>
<feature type="non-terminal residue" evidence="1">
    <location>
        <position position="265"/>
    </location>
</feature>
<accession>X1IZL4</accession>
<proteinExistence type="predicted"/>
<dbReference type="EMBL" id="BARU01030371">
    <property type="protein sequence ID" value="GAH62968.1"/>
    <property type="molecule type" value="Genomic_DNA"/>
</dbReference>
<name>X1IZL4_9ZZZZ</name>
<comment type="caution">
    <text evidence="1">The sequence shown here is derived from an EMBL/GenBank/DDBJ whole genome shotgun (WGS) entry which is preliminary data.</text>
</comment>
<sequence length="265" mass="31167">IALLLVDCAGPRSRREKQEFTFQDQEMADWWLEGEAPQTSTLVPSYSPRPPWATKKFFSAASAKYVARNGWVALWNRENYHVLVDSLTRDLRERLVGDIETRVTTTIVDAIISEVGQKGGKVERYESHTTEVVSIHRSPEIPFNGRYDHTRIWIDPRQDTLWMYQHYDVEKYRREEQKRITREIRKQGKYAYDALEKSYNAYMYQTEGLSLALRYFGELGYYISQGGGLLDTTNLFQRRDTELVLEQRERLLEKIKQNVELKLVA</sequence>
<feature type="non-terminal residue" evidence="1">
    <location>
        <position position="1"/>
    </location>
</feature>
<reference evidence="1" key="1">
    <citation type="journal article" date="2014" name="Front. Microbiol.">
        <title>High frequency of phylogenetically diverse reductive dehalogenase-homologous genes in deep subseafloor sedimentary metagenomes.</title>
        <authorList>
            <person name="Kawai M."/>
            <person name="Futagami T."/>
            <person name="Toyoda A."/>
            <person name="Takaki Y."/>
            <person name="Nishi S."/>
            <person name="Hori S."/>
            <person name="Arai W."/>
            <person name="Tsubouchi T."/>
            <person name="Morono Y."/>
            <person name="Uchiyama I."/>
            <person name="Ito T."/>
            <person name="Fujiyama A."/>
            <person name="Inagaki F."/>
            <person name="Takami H."/>
        </authorList>
    </citation>
    <scope>NUCLEOTIDE SEQUENCE</scope>
    <source>
        <strain evidence="1">Expedition CK06-06</strain>
    </source>
</reference>